<dbReference type="SUPFAM" id="SSF54001">
    <property type="entry name" value="Cysteine proteinases"/>
    <property type="match status" value="1"/>
</dbReference>
<feature type="compositionally biased region" description="Basic and acidic residues" evidence="3">
    <location>
        <begin position="281"/>
        <end position="295"/>
    </location>
</feature>
<reference evidence="7" key="1">
    <citation type="submission" date="2021-02" db="EMBL/GenBank/DDBJ databases">
        <authorList>
            <person name="Dougan E. K."/>
            <person name="Rhodes N."/>
            <person name="Thang M."/>
            <person name="Chan C."/>
        </authorList>
    </citation>
    <scope>NUCLEOTIDE SEQUENCE</scope>
</reference>
<proteinExistence type="inferred from homology"/>
<dbReference type="InterPro" id="IPR038765">
    <property type="entry name" value="Papain-like_cys_pep_sf"/>
</dbReference>
<keyword evidence="4" id="KW-0472">Membrane</keyword>
<keyword evidence="4" id="KW-0812">Transmembrane</keyword>
<dbReference type="GO" id="GO:0006508">
    <property type="term" value="P:proteolysis"/>
    <property type="evidence" value="ECO:0007669"/>
    <property type="project" value="InterPro"/>
</dbReference>
<keyword evidence="4" id="KW-1133">Transmembrane helix</keyword>
<name>A0A813LST5_POLGL</name>
<dbReference type="Proteomes" id="UP000626109">
    <property type="component" value="Unassembled WGS sequence"/>
</dbReference>
<dbReference type="GO" id="GO:0008234">
    <property type="term" value="F:cysteine-type peptidase activity"/>
    <property type="evidence" value="ECO:0007669"/>
    <property type="project" value="InterPro"/>
</dbReference>
<accession>A0A813LST5</accession>
<feature type="transmembrane region" description="Helical" evidence="4">
    <location>
        <begin position="693"/>
        <end position="715"/>
    </location>
</feature>
<evidence type="ECO:0000256" key="4">
    <source>
        <dbReference type="SAM" id="Phobius"/>
    </source>
</evidence>
<feature type="compositionally biased region" description="Polar residues" evidence="3">
    <location>
        <begin position="588"/>
        <end position="602"/>
    </location>
</feature>
<comment type="similarity">
    <text evidence="1">Belongs to the peptidase C1 family.</text>
</comment>
<feature type="region of interest" description="Disordered" evidence="3">
    <location>
        <begin position="584"/>
        <end position="603"/>
    </location>
</feature>
<feature type="compositionally biased region" description="Low complexity" evidence="3">
    <location>
        <begin position="299"/>
        <end position="310"/>
    </location>
</feature>
<evidence type="ECO:0000256" key="1">
    <source>
        <dbReference type="ARBA" id="ARBA00008455"/>
    </source>
</evidence>
<dbReference type="InterPro" id="IPR013128">
    <property type="entry name" value="Peptidase_C1A"/>
</dbReference>
<gene>
    <name evidence="7" type="ORF">PGLA2088_LOCUS48632</name>
</gene>
<evidence type="ECO:0000313" key="7">
    <source>
        <dbReference type="EMBL" id="CAE8737147.1"/>
    </source>
</evidence>
<evidence type="ECO:0000256" key="3">
    <source>
        <dbReference type="SAM" id="MobiDB-lite"/>
    </source>
</evidence>
<protein>
    <recommendedName>
        <fullName evidence="6">Peptidase C1A papain C-terminal domain-containing protein</fullName>
    </recommendedName>
</protein>
<evidence type="ECO:0000256" key="2">
    <source>
        <dbReference type="ARBA" id="ARBA00023145"/>
    </source>
</evidence>
<feature type="signal peptide" evidence="5">
    <location>
        <begin position="1"/>
        <end position="23"/>
    </location>
</feature>
<organism evidence="7 8">
    <name type="scientific">Polarella glacialis</name>
    <name type="common">Dinoflagellate</name>
    <dbReference type="NCBI Taxonomy" id="89957"/>
    <lineage>
        <taxon>Eukaryota</taxon>
        <taxon>Sar</taxon>
        <taxon>Alveolata</taxon>
        <taxon>Dinophyceae</taxon>
        <taxon>Suessiales</taxon>
        <taxon>Suessiaceae</taxon>
        <taxon>Polarella</taxon>
    </lineage>
</organism>
<evidence type="ECO:0000313" key="8">
    <source>
        <dbReference type="Proteomes" id="UP000626109"/>
    </source>
</evidence>
<feature type="domain" description="Peptidase C1A papain C-terminal" evidence="6">
    <location>
        <begin position="352"/>
        <end position="646"/>
    </location>
</feature>
<sequence>MVQSWRLLLVAVVGTKSVNETSAMGLSDCVWPEDGYNFAVAYWGLLWVRLGCQGTFNAEGARLAHIRHASKAAVLSSDPTAPQGRCEVLLERPSGNLRLQLASRGAGSTSLLALPVTSAEIHRPAPDSWQPAEEQWPGLCLLSQDSLVVPLNPRADADVELASFAVNALNAARMKAGCGRAFMLQSSFSRQEHVETLLSAVLDQSAEVRLLLQLCESGGGGSSSCGNGTRPALAEVSLQVTAVWDEVTQGVSSRKLRFLGTIPPPCQIVVDGTAVTSGRAFRTETDESMEPRILGRDNQQQQYQRQLQGDPQRHRQQTRQESGELPDPPAEGESEAQGFLRLALVRHGYAHVPEKFDFRVRWPLCSTPVRSQGACASSWALAAVGAWEKQACALIGSSGTFLSAQWALDCSRPSNGCAGGKIQEAFHTLYAEGAVPETCDPDRAVHGFAAGGLFDVPHGFYLPGRDDSHSWTCQQAHACVEERSCAPLRFGRGPSALEQELLSPGGPGFAASAFASSLRGAPMIQAAILAYGAVVSLVEVYIDFLTYKKDGGVYRRAEALGPQDCLGLMAVQLIGWGGEAPRGAQGAASKSSTRTGSDSQEANRAPVPAYWLGEASFGSTWGDEGFFRWARGEDHLGIERRAALPFVATPGQEGEDADVLDLAGLQRRDMLSLLEAQELGLRARLSSQHQLRWWLLLANLGGLMLVLLAGLTVCLQRHFEWPCDAHLDDRESDCDRPEQYLYQAVPSLG</sequence>
<dbReference type="Pfam" id="PF00112">
    <property type="entry name" value="Peptidase_C1"/>
    <property type="match status" value="2"/>
</dbReference>
<feature type="region of interest" description="Disordered" evidence="3">
    <location>
        <begin position="281"/>
        <end position="333"/>
    </location>
</feature>
<dbReference type="AlphaFoldDB" id="A0A813LST5"/>
<dbReference type="Gene3D" id="3.90.70.10">
    <property type="entry name" value="Cysteine proteinases"/>
    <property type="match status" value="1"/>
</dbReference>
<dbReference type="PANTHER" id="PTHR12411">
    <property type="entry name" value="CYSTEINE PROTEASE FAMILY C1-RELATED"/>
    <property type="match status" value="1"/>
</dbReference>
<dbReference type="EMBL" id="CAJNNW010036734">
    <property type="protein sequence ID" value="CAE8737147.1"/>
    <property type="molecule type" value="Genomic_DNA"/>
</dbReference>
<dbReference type="SMART" id="SM00645">
    <property type="entry name" value="Pept_C1"/>
    <property type="match status" value="1"/>
</dbReference>
<evidence type="ECO:0000256" key="5">
    <source>
        <dbReference type="SAM" id="SignalP"/>
    </source>
</evidence>
<keyword evidence="5" id="KW-0732">Signal</keyword>
<feature type="chain" id="PRO_5032330215" description="Peptidase C1A papain C-terminal domain-containing protein" evidence="5">
    <location>
        <begin position="24"/>
        <end position="749"/>
    </location>
</feature>
<evidence type="ECO:0000259" key="6">
    <source>
        <dbReference type="SMART" id="SM00645"/>
    </source>
</evidence>
<keyword evidence="2" id="KW-0865">Zymogen</keyword>
<comment type="caution">
    <text evidence="7">The sequence shown here is derived from an EMBL/GenBank/DDBJ whole genome shotgun (WGS) entry which is preliminary data.</text>
</comment>
<dbReference type="InterPro" id="IPR000668">
    <property type="entry name" value="Peptidase_C1A_C"/>
</dbReference>